<comment type="caution">
    <text evidence="3">The sequence shown here is derived from an EMBL/GenBank/DDBJ whole genome shotgun (WGS) entry which is preliminary data.</text>
</comment>
<dbReference type="InterPro" id="IPR036365">
    <property type="entry name" value="PGBD-like_sf"/>
</dbReference>
<dbReference type="SUPFAM" id="SSF47090">
    <property type="entry name" value="PGBD-like"/>
    <property type="match status" value="1"/>
</dbReference>
<dbReference type="Proteomes" id="UP001595868">
    <property type="component" value="Unassembled WGS sequence"/>
</dbReference>
<reference evidence="4" key="1">
    <citation type="journal article" date="2019" name="Int. J. Syst. Evol. Microbiol.">
        <title>The Global Catalogue of Microorganisms (GCM) 10K type strain sequencing project: providing services to taxonomists for standard genome sequencing and annotation.</title>
        <authorList>
            <consortium name="The Broad Institute Genomics Platform"/>
            <consortium name="The Broad Institute Genome Sequencing Center for Infectious Disease"/>
            <person name="Wu L."/>
            <person name="Ma J."/>
        </authorList>
    </citation>
    <scope>NUCLEOTIDE SEQUENCE [LARGE SCALE GENOMIC DNA]</scope>
    <source>
        <strain evidence="4">2902at01</strain>
    </source>
</reference>
<feature type="region of interest" description="Disordered" evidence="1">
    <location>
        <begin position="310"/>
        <end position="336"/>
    </location>
</feature>
<evidence type="ECO:0000256" key="2">
    <source>
        <dbReference type="SAM" id="SignalP"/>
    </source>
</evidence>
<organism evidence="3 4">
    <name type="scientific">Micromonospora zhanjiangensis</name>
    <dbReference type="NCBI Taxonomy" id="1522057"/>
    <lineage>
        <taxon>Bacteria</taxon>
        <taxon>Bacillati</taxon>
        <taxon>Actinomycetota</taxon>
        <taxon>Actinomycetes</taxon>
        <taxon>Micromonosporales</taxon>
        <taxon>Micromonosporaceae</taxon>
        <taxon>Micromonospora</taxon>
    </lineage>
</organism>
<evidence type="ECO:0000313" key="3">
    <source>
        <dbReference type="EMBL" id="MFC4105425.1"/>
    </source>
</evidence>
<protein>
    <submittedName>
        <fullName evidence="3">Peptidoglycan-binding protein</fullName>
    </submittedName>
</protein>
<evidence type="ECO:0000256" key="1">
    <source>
        <dbReference type="SAM" id="MobiDB-lite"/>
    </source>
</evidence>
<evidence type="ECO:0000313" key="4">
    <source>
        <dbReference type="Proteomes" id="UP001595868"/>
    </source>
</evidence>
<feature type="signal peptide" evidence="2">
    <location>
        <begin position="1"/>
        <end position="32"/>
    </location>
</feature>
<dbReference type="RefSeq" id="WP_377542464.1">
    <property type="nucleotide sequence ID" value="NZ_JBHSBN010000002.1"/>
</dbReference>
<keyword evidence="2" id="KW-0732">Signal</keyword>
<proteinExistence type="predicted"/>
<gene>
    <name evidence="3" type="ORF">ACFOX0_05670</name>
</gene>
<dbReference type="EMBL" id="JBHSBN010000002">
    <property type="protein sequence ID" value="MFC4105425.1"/>
    <property type="molecule type" value="Genomic_DNA"/>
</dbReference>
<feature type="chain" id="PRO_5045180512" evidence="2">
    <location>
        <begin position="33"/>
        <end position="336"/>
    </location>
</feature>
<sequence>MGTTTQRVSSTRGFALLAVLGGLLVGAAPASAAASAPVLAGLSGLAGGTAVALTVIGAPSGTAPPDVVAAASGDPSTTARSTADVTAAALPAVDMEATVLAAQIDPRRADDTLTPGAKASVLLVEQALRDRNLLDARWVDGYFGTQTISAYAAYQRSLGYSGIAASGLPGTTSLTRLGQDRFAVTRAIGPGSRVQRDGHVVDARTQAMLTEAERLLGFRLVLEQGSYNPGGDSTSAGTHDGGGVVDIDIAGMSATTRTAAARALRRVGFAAWVRDPSQGDWRWHIHAAAINDTDLSSPAQHQTGDYYLGRNGLANHAPDDGPRIPIQTWEEYQRTR</sequence>
<keyword evidence="4" id="KW-1185">Reference proteome</keyword>
<name>A0ABV8KHK3_9ACTN</name>
<accession>A0ABV8KHK3</accession>